<proteinExistence type="predicted"/>
<dbReference type="Gene3D" id="1.10.10.410">
    <property type="match status" value="1"/>
</dbReference>
<accession>A0A839JZW9</accession>
<dbReference type="RefSeq" id="WP_228352894.1">
    <property type="nucleotide sequence ID" value="NZ_JACEGA010000001.1"/>
</dbReference>
<dbReference type="SUPFAM" id="SSF89095">
    <property type="entry name" value="GatB/YqeY motif"/>
    <property type="match status" value="1"/>
</dbReference>
<evidence type="ECO:0000313" key="2">
    <source>
        <dbReference type="Proteomes" id="UP000574276"/>
    </source>
</evidence>
<dbReference type="InterPro" id="IPR019004">
    <property type="entry name" value="YqeY/Aim41"/>
</dbReference>
<name>A0A839JZW9_9FIRM</name>
<evidence type="ECO:0000313" key="1">
    <source>
        <dbReference type="EMBL" id="MBB2183215.1"/>
    </source>
</evidence>
<dbReference type="Proteomes" id="UP000574276">
    <property type="component" value="Unassembled WGS sequence"/>
</dbReference>
<dbReference type="AlphaFoldDB" id="A0A839JZW9"/>
<gene>
    <name evidence="1" type="ORF">H0486_10020</name>
</gene>
<comment type="caution">
    <text evidence="1">The sequence shown here is derived from an EMBL/GenBank/DDBJ whole genome shotgun (WGS) entry which is preliminary data.</text>
</comment>
<dbReference type="Gene3D" id="1.10.1510.10">
    <property type="entry name" value="Uncharacterised protein YqeY/AIM41 PF09424, N-terminal domain"/>
    <property type="match status" value="1"/>
</dbReference>
<dbReference type="InterPro" id="IPR003789">
    <property type="entry name" value="Asn/Gln_tRNA_amidoTrase-B-like"/>
</dbReference>
<keyword evidence="2" id="KW-1185">Reference proteome</keyword>
<protein>
    <submittedName>
        <fullName evidence="1">GatB/YqeY domain-containing protein</fullName>
    </submittedName>
</protein>
<dbReference type="GO" id="GO:0016884">
    <property type="term" value="F:carbon-nitrogen ligase activity, with glutamine as amido-N-donor"/>
    <property type="evidence" value="ECO:0007669"/>
    <property type="project" value="InterPro"/>
</dbReference>
<dbReference type="PANTHER" id="PTHR28055:SF1">
    <property type="entry name" value="ALTERED INHERITANCE OF MITOCHONDRIA PROTEIN 41, MITOCHONDRIAL"/>
    <property type="match status" value="1"/>
</dbReference>
<dbReference type="PANTHER" id="PTHR28055">
    <property type="entry name" value="ALTERED INHERITANCE OF MITOCHONDRIA PROTEIN 41, MITOCHONDRIAL"/>
    <property type="match status" value="1"/>
</dbReference>
<dbReference type="InterPro" id="IPR042184">
    <property type="entry name" value="YqeY/Aim41_N"/>
</dbReference>
<sequence>MQMEQLQKDMVAAMKARDKIRKETISTLVSAVKKLAIDEGCRDDIPEELVDRAILKELKTVKEQVDTCPDDRSELKAEYQTKYDIIKEYAPSMMSEEEVKAYLLKNFADVVATKNKGQIMKSVMAELKGKADGKVINQVVADLCQ</sequence>
<dbReference type="EMBL" id="JACEGA010000001">
    <property type="protein sequence ID" value="MBB2183215.1"/>
    <property type="molecule type" value="Genomic_DNA"/>
</dbReference>
<dbReference type="Pfam" id="PF09424">
    <property type="entry name" value="YqeY"/>
    <property type="match status" value="1"/>
</dbReference>
<dbReference type="InterPro" id="IPR023168">
    <property type="entry name" value="GatB_Yqey_C_2"/>
</dbReference>
<reference evidence="1 2" key="1">
    <citation type="submission" date="2020-07" db="EMBL/GenBank/DDBJ databases">
        <title>Characterization and genome sequencing of isolate MD1, a novel member within the family Lachnospiraceae.</title>
        <authorList>
            <person name="Rettenmaier R."/>
            <person name="Di Bello L."/>
            <person name="Zinser C."/>
            <person name="Scheitz K."/>
            <person name="Liebl W."/>
            <person name="Zverlov V."/>
        </authorList>
    </citation>
    <scope>NUCLEOTIDE SEQUENCE [LARGE SCALE GENOMIC DNA]</scope>
    <source>
        <strain evidence="1 2">MD1</strain>
    </source>
</reference>
<organism evidence="1 2">
    <name type="scientific">Variimorphobacter saccharofermentans</name>
    <dbReference type="NCBI Taxonomy" id="2755051"/>
    <lineage>
        <taxon>Bacteria</taxon>
        <taxon>Bacillati</taxon>
        <taxon>Bacillota</taxon>
        <taxon>Clostridia</taxon>
        <taxon>Lachnospirales</taxon>
        <taxon>Lachnospiraceae</taxon>
        <taxon>Variimorphobacter</taxon>
    </lineage>
</organism>